<keyword evidence="5" id="KW-1185">Reference proteome</keyword>
<feature type="transmembrane region" description="Helical" evidence="2">
    <location>
        <begin position="223"/>
        <end position="242"/>
    </location>
</feature>
<reference evidence="4 5" key="1">
    <citation type="submission" date="2019-09" db="EMBL/GenBank/DDBJ databases">
        <title>Genome sequence of Hymenobacter sp. M3.</title>
        <authorList>
            <person name="Srinivasan S."/>
        </authorList>
    </citation>
    <scope>NUCLEOTIDE SEQUENCE [LARGE SCALE GENOMIC DNA]</scope>
    <source>
        <strain evidence="4 5">M3</strain>
    </source>
</reference>
<protein>
    <submittedName>
        <fullName evidence="4">DUF2062 domain-containing protein</fullName>
    </submittedName>
</protein>
<feature type="compositionally biased region" description="Basic residues" evidence="1">
    <location>
        <begin position="29"/>
        <end position="39"/>
    </location>
</feature>
<keyword evidence="2" id="KW-0812">Transmembrane</keyword>
<name>A0AA88FHT9_9BACT</name>
<evidence type="ECO:0000256" key="2">
    <source>
        <dbReference type="SAM" id="Phobius"/>
    </source>
</evidence>
<feature type="transmembrane region" description="Helical" evidence="2">
    <location>
        <begin position="160"/>
        <end position="180"/>
    </location>
</feature>
<feature type="transmembrane region" description="Helical" evidence="2">
    <location>
        <begin position="125"/>
        <end position="154"/>
    </location>
</feature>
<dbReference type="Pfam" id="PF09835">
    <property type="entry name" value="DUF2062"/>
    <property type="match status" value="1"/>
</dbReference>
<feature type="compositionally biased region" description="Low complexity" evidence="1">
    <location>
        <begin position="18"/>
        <end position="27"/>
    </location>
</feature>
<keyword evidence="2" id="KW-0472">Membrane</keyword>
<dbReference type="AlphaFoldDB" id="A0AA88FHT9"/>
<dbReference type="Proteomes" id="UP000326380">
    <property type="component" value="Unassembled WGS sequence"/>
</dbReference>
<proteinExistence type="predicted"/>
<keyword evidence="2" id="KW-1133">Transmembrane helix</keyword>
<evidence type="ECO:0000256" key="1">
    <source>
        <dbReference type="SAM" id="MobiDB-lite"/>
    </source>
</evidence>
<gene>
    <name evidence="4" type="ORF">F0P96_16090</name>
</gene>
<dbReference type="PANTHER" id="PTHR35102">
    <property type="entry name" value="E3 UBIQUITIN-PROTEIN LIGASE"/>
    <property type="match status" value="1"/>
</dbReference>
<comment type="caution">
    <text evidence="4">The sequence shown here is derived from an EMBL/GenBank/DDBJ whole genome shotgun (WGS) entry which is preliminary data.</text>
</comment>
<evidence type="ECO:0000313" key="4">
    <source>
        <dbReference type="EMBL" id="KAA9327501.1"/>
    </source>
</evidence>
<accession>A0AA88FHT9</accession>
<dbReference type="PANTHER" id="PTHR35102:SF1">
    <property type="entry name" value="E3 UBIQUITIN-PROTEIN LIGASE"/>
    <property type="match status" value="1"/>
</dbReference>
<organism evidence="4 5">
    <name type="scientific">Hymenobacter busanensis</name>
    <dbReference type="NCBI Taxonomy" id="2607656"/>
    <lineage>
        <taxon>Bacteria</taxon>
        <taxon>Pseudomonadati</taxon>
        <taxon>Bacteroidota</taxon>
        <taxon>Cytophagia</taxon>
        <taxon>Cytophagales</taxon>
        <taxon>Hymenobacteraceae</taxon>
        <taxon>Hymenobacter</taxon>
    </lineage>
</organism>
<sequence>MRMGGRANVVKNAVAAPSRSGSWADSSRAARRSRRRKSSQKWWGRSGAGRTFVMRGERGRKQSRPGGECSYKRLAQAACCRPWPTSFRVKPMSTESVAPAPGFFRRRVVEPVLGQLRQGLAPEQLALTVALAASCGLVPVLGLTTLLGTAVAMWLRLNVATMLLVSHLMSPVQILILLPLMRFGAGLLGGPSAAQLTLARLKYLFTNDLAGAFQLFWRAELGALLLWLAGSVPVVLGLYWVLRPAFRRIVRRQAASPPSPFA</sequence>
<feature type="domain" description="DUF2062" evidence="3">
    <location>
        <begin position="116"/>
        <end position="253"/>
    </location>
</feature>
<evidence type="ECO:0000313" key="5">
    <source>
        <dbReference type="Proteomes" id="UP000326380"/>
    </source>
</evidence>
<evidence type="ECO:0000259" key="3">
    <source>
        <dbReference type="Pfam" id="PF09835"/>
    </source>
</evidence>
<dbReference type="EMBL" id="VTWU01000006">
    <property type="protein sequence ID" value="KAA9327501.1"/>
    <property type="molecule type" value="Genomic_DNA"/>
</dbReference>
<dbReference type="InterPro" id="IPR018639">
    <property type="entry name" value="DUF2062"/>
</dbReference>
<feature type="region of interest" description="Disordered" evidence="1">
    <location>
        <begin position="1"/>
        <end position="46"/>
    </location>
</feature>